<dbReference type="SUPFAM" id="SSF53474">
    <property type="entry name" value="alpha/beta-Hydrolases"/>
    <property type="match status" value="1"/>
</dbReference>
<dbReference type="PANTHER" id="PTHR31479">
    <property type="entry name" value="ALPHA/BETA-HYDROLASES SUPERFAMILY PROTEIN"/>
    <property type="match status" value="1"/>
</dbReference>
<feature type="region of interest" description="Disordered" evidence="1">
    <location>
        <begin position="699"/>
        <end position="722"/>
    </location>
</feature>
<evidence type="ECO:0000313" key="2">
    <source>
        <dbReference type="EMBL" id="KAK7300159.1"/>
    </source>
</evidence>
<evidence type="ECO:0000313" key="3">
    <source>
        <dbReference type="Proteomes" id="UP001359559"/>
    </source>
</evidence>
<dbReference type="PANTHER" id="PTHR31479:SF3">
    <property type="entry name" value="ALPHA_BETA-HYDROLASES SUPERFAMILY PROTEIN"/>
    <property type="match status" value="1"/>
</dbReference>
<dbReference type="AlphaFoldDB" id="A0AAN9JMP8"/>
<evidence type="ECO:0000256" key="1">
    <source>
        <dbReference type="SAM" id="MobiDB-lite"/>
    </source>
</evidence>
<gene>
    <name evidence="2" type="ORF">RJT34_10995</name>
</gene>
<evidence type="ECO:0008006" key="4">
    <source>
        <dbReference type="Google" id="ProtNLM"/>
    </source>
</evidence>
<reference evidence="2 3" key="1">
    <citation type="submission" date="2024-01" db="EMBL/GenBank/DDBJ databases">
        <title>The genomes of 5 underutilized Papilionoideae crops provide insights into root nodulation and disease resistance.</title>
        <authorList>
            <person name="Yuan L."/>
        </authorList>
    </citation>
    <scope>NUCLEOTIDE SEQUENCE [LARGE SCALE GENOMIC DNA]</scope>
    <source>
        <strain evidence="2">LY-2023</strain>
        <tissue evidence="2">Leaf</tissue>
    </source>
</reference>
<keyword evidence="3" id="KW-1185">Reference proteome</keyword>
<comment type="caution">
    <text evidence="2">The sequence shown here is derived from an EMBL/GenBank/DDBJ whole genome shotgun (WGS) entry which is preliminary data.</text>
</comment>
<dbReference type="Proteomes" id="UP001359559">
    <property type="component" value="Unassembled WGS sequence"/>
</dbReference>
<protein>
    <recommendedName>
        <fullName evidence="4">Triacylglycerol lipase</fullName>
    </recommendedName>
</protein>
<feature type="compositionally biased region" description="Polar residues" evidence="1">
    <location>
        <begin position="707"/>
        <end position="722"/>
    </location>
</feature>
<name>A0AAN9JMP8_CLITE</name>
<dbReference type="Gene3D" id="3.40.50.1820">
    <property type="entry name" value="alpha/beta hydrolase"/>
    <property type="match status" value="1"/>
</dbReference>
<dbReference type="EMBL" id="JAYKXN010000003">
    <property type="protein sequence ID" value="KAK7300159.1"/>
    <property type="molecule type" value="Genomic_DNA"/>
</dbReference>
<accession>A0AAN9JMP8</accession>
<proteinExistence type="predicted"/>
<organism evidence="2 3">
    <name type="scientific">Clitoria ternatea</name>
    <name type="common">Butterfly pea</name>
    <dbReference type="NCBI Taxonomy" id="43366"/>
    <lineage>
        <taxon>Eukaryota</taxon>
        <taxon>Viridiplantae</taxon>
        <taxon>Streptophyta</taxon>
        <taxon>Embryophyta</taxon>
        <taxon>Tracheophyta</taxon>
        <taxon>Spermatophyta</taxon>
        <taxon>Magnoliopsida</taxon>
        <taxon>eudicotyledons</taxon>
        <taxon>Gunneridae</taxon>
        <taxon>Pentapetalae</taxon>
        <taxon>rosids</taxon>
        <taxon>fabids</taxon>
        <taxon>Fabales</taxon>
        <taxon>Fabaceae</taxon>
        <taxon>Papilionoideae</taxon>
        <taxon>50 kb inversion clade</taxon>
        <taxon>NPAAA clade</taxon>
        <taxon>indigoferoid/millettioid clade</taxon>
        <taxon>Phaseoleae</taxon>
        <taxon>Clitoria</taxon>
    </lineage>
</organism>
<sequence length="722" mass="80992">MTNQVVPREAFLDGLPSGPPNLITLTWRDLIKSSWKDTNYKRTAIASLIQAVYLLELDRQENRTQENALAPSWWKPFKYKLTQTLIDERDGSIFGAIFEWDRSAALADMLPIRPRGAPKAVLALRGTLLRSPTRRRDIEDDIRFATWENLNGSVRFQVTLEALKSISETYGRRNVYIVGHSLGAGFGLQVRKELAKEGINVEAHLFNPPSVSLAMSIGNIGEKAEYVWNGLKFMFSSACEAELSNGEDNLEKIDSIGLKSLIFRLSNLMDARLGVGNRVPHLYVNSNDYISCFYSYTDGREEITDKEKMSPSNGQNVAKLFVVSKENQEFREAHSLKQWWSSHGEFQQDVHDGKLIISRELGSLNIATPSLVIPLLYPHIVSFAMSHINIRVTTDFLWNVLKSVSLYSGDNTSVASLKDWIPQLPGLKDASYWVGKCIPYVYKNGGTGEMMTDKENIGPTSEQIIVNLFLVSKEKQKFLAAHGLEQWWPSDAELRQVIQNRKRISGKLRYLYTGTPWEVTHLLNPSSVSLAMSLSNIGEREEFVWKWNSLKASMLPSSWETQVSTSNDRDKTVGKWVPQLSGLKDAGFAVGKWVPQLCSYNSDYLRQQLRSLHSATPSQVSHLFNLPSVLPAMSLRNTGEVVWNRLKSMCPSSCEAQVSNDKASEAGLKSWMPQISGLKDACSGVGKWVSQLYGDKGNGTAEKMFNKENTGPSQLSQEKQSG</sequence>
<dbReference type="InterPro" id="IPR029058">
    <property type="entry name" value="AB_hydrolase_fold"/>
</dbReference>